<keyword evidence="1" id="KW-0472">Membrane</keyword>
<dbReference type="Proteomes" id="UP000199211">
    <property type="component" value="Unassembled WGS sequence"/>
</dbReference>
<proteinExistence type="predicted"/>
<name>A0ABY1FNF9_9GAMM</name>
<organism evidence="2 3">
    <name type="scientific">Marinobacter salarius</name>
    <dbReference type="NCBI Taxonomy" id="1420917"/>
    <lineage>
        <taxon>Bacteria</taxon>
        <taxon>Pseudomonadati</taxon>
        <taxon>Pseudomonadota</taxon>
        <taxon>Gammaproteobacteria</taxon>
        <taxon>Pseudomonadales</taxon>
        <taxon>Marinobacteraceae</taxon>
        <taxon>Marinobacter</taxon>
    </lineage>
</organism>
<feature type="transmembrane region" description="Helical" evidence="1">
    <location>
        <begin position="484"/>
        <end position="508"/>
    </location>
</feature>
<keyword evidence="1" id="KW-1133">Transmembrane helix</keyword>
<evidence type="ECO:0000256" key="1">
    <source>
        <dbReference type="SAM" id="Phobius"/>
    </source>
</evidence>
<keyword evidence="1" id="KW-0812">Transmembrane</keyword>
<sequence>MSILEGAQLQKLLKELLAAKDSTEATRLIGRFKTHGEIHFESVEWIALRETTKDGNLVFPKINWGGRSLVYTNCDFGDGDFIFPGIFHGPVVFHDPQFGAGLVSFAGSEFRGLQINNGCFSKMGHLNFDGCSFSGKTRLSIKQLGNKDLIFGHSRGMTEGEGESTKIGGDLFMLSVEASEGQFVDFDNAQFLAKIVAMDFEGATSLRKVEFNNTLWHGQQVQIRNLNLGSEEKPRLAFTNADFTAVRHLSINNIGMRQGTIIFALARFPSEAISHLHFGRIGPGKVIFHHAVFPGSAEFSQDEDSPFLSELSFKGSTFEGPLSLADMKFGPVPDLAGTQFSKHLNLANIEFGKGLSRGDIRQEKNRGFKLQRIKELAEGNRDHGLALRCHAEEMKWSRFRGGKGSWPAGVLDVMFEVSSNYGQSIWRPFFWLIFSCVFFAFIYRNWISETEVELLFSFAWVLPFLPATGFLRDSYGTVLDDGGGALYLLTSLHGLISFILLFLIGLGFRNRFRI</sequence>
<evidence type="ECO:0000313" key="2">
    <source>
        <dbReference type="EMBL" id="SFL67077.1"/>
    </source>
</evidence>
<reference evidence="2 3" key="1">
    <citation type="submission" date="2016-10" db="EMBL/GenBank/DDBJ databases">
        <authorList>
            <person name="Varghese N."/>
            <person name="Submissions S."/>
        </authorList>
    </citation>
    <scope>NUCLEOTIDE SEQUENCE [LARGE SCALE GENOMIC DNA]</scope>
    <source>
        <strain evidence="2 3">DSM 26291</strain>
    </source>
</reference>
<feature type="transmembrane region" description="Helical" evidence="1">
    <location>
        <begin position="425"/>
        <end position="442"/>
    </location>
</feature>
<dbReference type="RefSeq" id="WP_091642263.1">
    <property type="nucleotide sequence ID" value="NZ_FOTV01000006.1"/>
</dbReference>
<protein>
    <recommendedName>
        <fullName evidence="4">Pentapeptide repeat-containing protein</fullName>
    </recommendedName>
</protein>
<accession>A0ABY1FNF9</accession>
<gene>
    <name evidence="2" type="ORF">SAMN04487868_106139</name>
</gene>
<feature type="transmembrane region" description="Helical" evidence="1">
    <location>
        <begin position="454"/>
        <end position="472"/>
    </location>
</feature>
<comment type="caution">
    <text evidence="2">The sequence shown here is derived from an EMBL/GenBank/DDBJ whole genome shotgun (WGS) entry which is preliminary data.</text>
</comment>
<keyword evidence="3" id="KW-1185">Reference proteome</keyword>
<dbReference type="EMBL" id="FOTV01000006">
    <property type="protein sequence ID" value="SFL67077.1"/>
    <property type="molecule type" value="Genomic_DNA"/>
</dbReference>
<evidence type="ECO:0008006" key="4">
    <source>
        <dbReference type="Google" id="ProtNLM"/>
    </source>
</evidence>
<evidence type="ECO:0000313" key="3">
    <source>
        <dbReference type="Proteomes" id="UP000199211"/>
    </source>
</evidence>